<organism evidence="4 5">
    <name type="scientific">Candidatus Dojkabacteria bacterium</name>
    <dbReference type="NCBI Taxonomy" id="2099670"/>
    <lineage>
        <taxon>Bacteria</taxon>
        <taxon>Candidatus Dojkabacteria</taxon>
    </lineage>
</organism>
<comment type="similarity">
    <text evidence="1 3">Belongs to the bacterial ribosomal protein bS6 family.</text>
</comment>
<protein>
    <recommendedName>
        <fullName evidence="2 3">Small ribosomal subunit protein bS6</fullName>
    </recommendedName>
</protein>
<name>A0A955I4S7_9BACT</name>
<keyword evidence="3" id="KW-0699">rRNA-binding</keyword>
<dbReference type="PANTHER" id="PTHR21011">
    <property type="entry name" value="MITOCHONDRIAL 28S RIBOSOMAL PROTEIN S6"/>
    <property type="match status" value="1"/>
</dbReference>
<gene>
    <name evidence="3 4" type="primary">rpsF</name>
    <name evidence="4" type="ORF">KC685_01775</name>
</gene>
<dbReference type="SUPFAM" id="SSF54995">
    <property type="entry name" value="Ribosomal protein S6"/>
    <property type="match status" value="1"/>
</dbReference>
<proteinExistence type="inferred from homology"/>
<keyword evidence="3" id="KW-0694">RNA-binding</keyword>
<evidence type="ECO:0000313" key="5">
    <source>
        <dbReference type="Proteomes" id="UP000741282"/>
    </source>
</evidence>
<dbReference type="GO" id="GO:1990904">
    <property type="term" value="C:ribonucleoprotein complex"/>
    <property type="evidence" value="ECO:0007669"/>
    <property type="project" value="UniProtKB-KW"/>
</dbReference>
<dbReference type="GO" id="GO:0005737">
    <property type="term" value="C:cytoplasm"/>
    <property type="evidence" value="ECO:0007669"/>
    <property type="project" value="UniProtKB-ARBA"/>
</dbReference>
<dbReference type="InterPro" id="IPR000529">
    <property type="entry name" value="Ribosomal_bS6"/>
</dbReference>
<dbReference type="Pfam" id="PF01250">
    <property type="entry name" value="Ribosomal_S6"/>
    <property type="match status" value="1"/>
</dbReference>
<evidence type="ECO:0000256" key="1">
    <source>
        <dbReference type="ARBA" id="ARBA00009512"/>
    </source>
</evidence>
<dbReference type="Proteomes" id="UP000741282">
    <property type="component" value="Unassembled WGS sequence"/>
</dbReference>
<evidence type="ECO:0000313" key="4">
    <source>
        <dbReference type="EMBL" id="MCA9376628.1"/>
    </source>
</evidence>
<comment type="caution">
    <text evidence="4">The sequence shown here is derived from an EMBL/GenBank/DDBJ whole genome shotgun (WGS) entry which is preliminary data.</text>
</comment>
<dbReference type="AlphaFoldDB" id="A0A955I4S7"/>
<dbReference type="Gene3D" id="3.30.70.60">
    <property type="match status" value="1"/>
</dbReference>
<comment type="function">
    <text evidence="3">Binds together with bS18 to 16S ribosomal RNA.</text>
</comment>
<dbReference type="GO" id="GO:0005840">
    <property type="term" value="C:ribosome"/>
    <property type="evidence" value="ECO:0007669"/>
    <property type="project" value="UniProtKB-KW"/>
</dbReference>
<keyword evidence="3" id="KW-0687">Ribonucleoprotein</keyword>
<evidence type="ECO:0000256" key="3">
    <source>
        <dbReference type="HAMAP-Rule" id="MF_00360"/>
    </source>
</evidence>
<evidence type="ECO:0000256" key="2">
    <source>
        <dbReference type="ARBA" id="ARBA00035294"/>
    </source>
</evidence>
<accession>A0A955I4S7</accession>
<dbReference type="GO" id="GO:0003735">
    <property type="term" value="F:structural constituent of ribosome"/>
    <property type="evidence" value="ECO:0007669"/>
    <property type="project" value="InterPro"/>
</dbReference>
<reference evidence="4" key="1">
    <citation type="submission" date="2020-04" db="EMBL/GenBank/DDBJ databases">
        <authorList>
            <person name="Zhang T."/>
        </authorList>
    </citation>
    <scope>NUCLEOTIDE SEQUENCE</scope>
    <source>
        <strain evidence="4">HKST-UBA17</strain>
    </source>
</reference>
<reference evidence="4" key="2">
    <citation type="journal article" date="2021" name="Microbiome">
        <title>Successional dynamics and alternative stable states in a saline activated sludge microbial community over 9 years.</title>
        <authorList>
            <person name="Wang Y."/>
            <person name="Ye J."/>
            <person name="Ju F."/>
            <person name="Liu L."/>
            <person name="Boyd J.A."/>
            <person name="Deng Y."/>
            <person name="Parks D.H."/>
            <person name="Jiang X."/>
            <person name="Yin X."/>
            <person name="Woodcroft B.J."/>
            <person name="Tyson G.W."/>
            <person name="Hugenholtz P."/>
            <person name="Polz M.F."/>
            <person name="Zhang T."/>
        </authorList>
    </citation>
    <scope>NUCLEOTIDE SEQUENCE</scope>
    <source>
        <strain evidence="4">HKST-UBA17</strain>
    </source>
</reference>
<dbReference type="HAMAP" id="MF_00360">
    <property type="entry name" value="Ribosomal_bS6"/>
    <property type="match status" value="1"/>
</dbReference>
<dbReference type="PANTHER" id="PTHR21011:SF1">
    <property type="entry name" value="SMALL RIBOSOMAL SUBUNIT PROTEIN BS6M"/>
    <property type="match status" value="1"/>
</dbReference>
<dbReference type="EMBL" id="JAGQLN010000005">
    <property type="protein sequence ID" value="MCA9376628.1"/>
    <property type="molecule type" value="Genomic_DNA"/>
</dbReference>
<keyword evidence="3 4" id="KW-0689">Ribosomal protein</keyword>
<dbReference type="InterPro" id="IPR035980">
    <property type="entry name" value="Ribosomal_bS6_sf"/>
</dbReference>
<dbReference type="GO" id="GO:0006412">
    <property type="term" value="P:translation"/>
    <property type="evidence" value="ECO:0007669"/>
    <property type="project" value="UniProtKB-UniRule"/>
</dbReference>
<dbReference type="CDD" id="cd00473">
    <property type="entry name" value="bS6"/>
    <property type="match status" value="1"/>
</dbReference>
<dbReference type="GO" id="GO:0070181">
    <property type="term" value="F:small ribosomal subunit rRNA binding"/>
    <property type="evidence" value="ECO:0007669"/>
    <property type="project" value="TreeGrafter"/>
</dbReference>
<dbReference type="InterPro" id="IPR014717">
    <property type="entry name" value="Transl_elong_EF1B/ribsomal_bS6"/>
</dbReference>
<sequence length="126" mass="14560">MAQSVKYEMMVALKPLLPDDVRKSVHKGIQQLATDLGGSVDDSDVWGKRYLAYKIQGHNEGYYIVYLLSLPTEALKELKRQMELKQEILRYMVVRVNRPEEIGSSLKKKNFKEDIDREQAALEAME</sequence>
<dbReference type="InterPro" id="IPR020814">
    <property type="entry name" value="Ribosomal_S6_plastid/chlpt"/>
</dbReference>
<dbReference type="NCBIfam" id="TIGR00166">
    <property type="entry name" value="S6"/>
    <property type="match status" value="1"/>
</dbReference>